<evidence type="ECO:0000256" key="3">
    <source>
        <dbReference type="ARBA" id="ARBA00022598"/>
    </source>
</evidence>
<organism evidence="9 10">
    <name type="scientific">Phaeospirillum tilakii</name>
    <dbReference type="NCBI Taxonomy" id="741673"/>
    <lineage>
        <taxon>Bacteria</taxon>
        <taxon>Pseudomonadati</taxon>
        <taxon>Pseudomonadota</taxon>
        <taxon>Alphaproteobacteria</taxon>
        <taxon>Rhodospirillales</taxon>
        <taxon>Rhodospirillaceae</taxon>
        <taxon>Phaeospirillum</taxon>
    </lineage>
</organism>
<dbReference type="Pfam" id="PF13193">
    <property type="entry name" value="AMP-binding_C"/>
    <property type="match status" value="1"/>
</dbReference>
<evidence type="ECO:0000313" key="10">
    <source>
        <dbReference type="Proteomes" id="UP001597296"/>
    </source>
</evidence>
<dbReference type="Gene3D" id="3.30.300.30">
    <property type="match status" value="1"/>
</dbReference>
<evidence type="ECO:0000256" key="5">
    <source>
        <dbReference type="ARBA" id="ARBA00039545"/>
    </source>
</evidence>
<sequence>MIPAPLAALLAGTARPGHAVVAWRDGEALTWDRLRGDVGALAARLDGERVALRSEDGYAFCVGLLAAAAASCPVLLLPPGAPALIESLAPHWDRLLGDGGEPILTGAAAAPPAGFDPARATVTFLTSGSTGQPKRIGRSLARLEAEVAAVAALAGPLGPGCHRATVPHHHAYGLIFKLLWPLLAGRPFAARSYPLWEPLLAELHDGDVLVSGPAHLARLDGLASARRPDLILSAGAPLPTAAASAAARLFGRAVSEILGSTETGAIAHRPGGGTMAWLPLPGAEIDHDRDGLLLVTAPWLDGQARGADRIVPALAGGFHLLGRADRVVKIEGARVGLAGVEAALAALPEIDEAAVVVLPEGGTTLAAAVVLSEPGRLRLADDGAFRLGRALRNRLAERLEPAARPRRWRFVPSLPVNALGKRTNAAVMALFPSGSADA</sequence>
<evidence type="ECO:0000256" key="6">
    <source>
        <dbReference type="ARBA" id="ARBA00042773"/>
    </source>
</evidence>
<dbReference type="Pfam" id="PF00501">
    <property type="entry name" value="AMP-binding"/>
    <property type="match status" value="1"/>
</dbReference>
<comment type="subcellular location">
    <subcellularLocation>
        <location evidence="1">Membrane</location>
        <topology evidence="1">Peripheral membrane protein</topology>
    </subcellularLocation>
</comment>
<evidence type="ECO:0000259" key="8">
    <source>
        <dbReference type="Pfam" id="PF13193"/>
    </source>
</evidence>
<name>A0ABW5C651_9PROT</name>
<feature type="domain" description="AMP-binding enzyme C-terminal" evidence="8">
    <location>
        <begin position="340"/>
        <end position="421"/>
    </location>
</feature>
<dbReference type="PANTHER" id="PTHR43767">
    <property type="entry name" value="LONG-CHAIN-FATTY-ACID--COA LIGASE"/>
    <property type="match status" value="1"/>
</dbReference>
<dbReference type="InterPro" id="IPR050237">
    <property type="entry name" value="ATP-dep_AMP-bd_enzyme"/>
</dbReference>
<comment type="caution">
    <text evidence="9">The sequence shown here is derived from an EMBL/GenBank/DDBJ whole genome shotgun (WGS) entry which is preliminary data.</text>
</comment>
<comment type="pathway">
    <text evidence="2">Lipid metabolism; fatty acid beta-oxidation.</text>
</comment>
<dbReference type="Proteomes" id="UP001597296">
    <property type="component" value="Unassembled WGS sequence"/>
</dbReference>
<proteinExistence type="predicted"/>
<dbReference type="RefSeq" id="WP_377314292.1">
    <property type="nucleotide sequence ID" value="NZ_JBHUIY010000003.1"/>
</dbReference>
<dbReference type="Gene3D" id="3.40.50.12780">
    <property type="entry name" value="N-terminal domain of ligase-like"/>
    <property type="match status" value="1"/>
</dbReference>
<feature type="domain" description="AMP-dependent synthetase/ligase" evidence="7">
    <location>
        <begin position="111"/>
        <end position="269"/>
    </location>
</feature>
<dbReference type="SUPFAM" id="SSF56801">
    <property type="entry name" value="Acetyl-CoA synthetase-like"/>
    <property type="match status" value="1"/>
</dbReference>
<reference evidence="10" key="1">
    <citation type="journal article" date="2019" name="Int. J. Syst. Evol. Microbiol.">
        <title>The Global Catalogue of Microorganisms (GCM) 10K type strain sequencing project: providing services to taxonomists for standard genome sequencing and annotation.</title>
        <authorList>
            <consortium name="The Broad Institute Genomics Platform"/>
            <consortium name="The Broad Institute Genome Sequencing Center for Infectious Disease"/>
            <person name="Wu L."/>
            <person name="Ma J."/>
        </authorList>
    </citation>
    <scope>NUCLEOTIDE SEQUENCE [LARGE SCALE GENOMIC DNA]</scope>
    <source>
        <strain evidence="10">KCTC 15012</strain>
    </source>
</reference>
<evidence type="ECO:0000256" key="1">
    <source>
        <dbReference type="ARBA" id="ARBA00004170"/>
    </source>
</evidence>
<evidence type="ECO:0000259" key="7">
    <source>
        <dbReference type="Pfam" id="PF00501"/>
    </source>
</evidence>
<evidence type="ECO:0000313" key="9">
    <source>
        <dbReference type="EMBL" id="MFD2232724.1"/>
    </source>
</evidence>
<evidence type="ECO:0000256" key="2">
    <source>
        <dbReference type="ARBA" id="ARBA00005005"/>
    </source>
</evidence>
<accession>A0ABW5C651</accession>
<dbReference type="PANTHER" id="PTHR43767:SF8">
    <property type="entry name" value="LONG-CHAIN-FATTY-ACID--COA LIGASE"/>
    <property type="match status" value="1"/>
</dbReference>
<dbReference type="EC" id="6.2.1.3" evidence="4"/>
<dbReference type="InterPro" id="IPR000873">
    <property type="entry name" value="AMP-dep_synth/lig_dom"/>
</dbReference>
<protein>
    <recommendedName>
        <fullName evidence="5">Long-chain-fatty-acid--CoA ligase</fullName>
        <ecNumber evidence="4">6.2.1.3</ecNumber>
    </recommendedName>
    <alternativeName>
        <fullName evidence="6">Long-chain acyl-CoA synthetase</fullName>
    </alternativeName>
</protein>
<dbReference type="InterPro" id="IPR042099">
    <property type="entry name" value="ANL_N_sf"/>
</dbReference>
<keyword evidence="10" id="KW-1185">Reference proteome</keyword>
<keyword evidence="3" id="KW-0436">Ligase</keyword>
<dbReference type="InterPro" id="IPR045851">
    <property type="entry name" value="AMP-bd_C_sf"/>
</dbReference>
<evidence type="ECO:0000256" key="4">
    <source>
        <dbReference type="ARBA" id="ARBA00026121"/>
    </source>
</evidence>
<dbReference type="Gene3D" id="3.40.50.980">
    <property type="match status" value="1"/>
</dbReference>
<dbReference type="InterPro" id="IPR025110">
    <property type="entry name" value="AMP-bd_C"/>
</dbReference>
<gene>
    <name evidence="9" type="ORF">ACFSNB_02775</name>
</gene>
<dbReference type="EMBL" id="JBHUIY010000003">
    <property type="protein sequence ID" value="MFD2232724.1"/>
    <property type="molecule type" value="Genomic_DNA"/>
</dbReference>